<accession>A0A4R8TBJ1</accession>
<dbReference type="AlphaFoldDB" id="A0A4R8TBJ1"/>
<keyword evidence="8" id="KW-1133">Transmembrane helix</keyword>
<evidence type="ECO:0000256" key="8">
    <source>
        <dbReference type="SAM" id="Phobius"/>
    </source>
</evidence>
<comment type="similarity">
    <text evidence="3">Belongs to the BLOC1S4 family.</text>
</comment>
<evidence type="ECO:0000313" key="9">
    <source>
        <dbReference type="EMBL" id="TEA15048.1"/>
    </source>
</evidence>
<dbReference type="GO" id="GO:0005737">
    <property type="term" value="C:cytoplasm"/>
    <property type="evidence" value="ECO:0007669"/>
    <property type="project" value="UniProtKB-SubCell"/>
</dbReference>
<proteinExistence type="inferred from homology"/>
<keyword evidence="8" id="KW-0812">Transmembrane</keyword>
<evidence type="ECO:0000256" key="3">
    <source>
        <dbReference type="ARBA" id="ARBA00007289"/>
    </source>
</evidence>
<protein>
    <recommendedName>
        <fullName evidence="4">Biogenesis of lysosome-related organelles complex 1 subunit CNL1</fullName>
    </recommendedName>
    <alternativeName>
        <fullName evidence="6">CNO-like protein 1</fullName>
    </alternativeName>
</protein>
<gene>
    <name evidence="9" type="ORF">C8034_v002051</name>
</gene>
<dbReference type="GO" id="GO:0031083">
    <property type="term" value="C:BLOC-1 complex"/>
    <property type="evidence" value="ECO:0007669"/>
    <property type="project" value="InterPro"/>
</dbReference>
<reference evidence="9 10" key="1">
    <citation type="submission" date="2018-11" db="EMBL/GenBank/DDBJ databases">
        <title>Genome sequence and assembly of Colletotrichum sidae.</title>
        <authorList>
            <person name="Gan P."/>
            <person name="Shirasu K."/>
        </authorList>
    </citation>
    <scope>NUCLEOTIDE SEQUENCE [LARGE SCALE GENOMIC DNA]</scope>
    <source>
        <strain evidence="9 10">CBS 518.97</strain>
    </source>
</reference>
<feature type="transmembrane region" description="Helical" evidence="8">
    <location>
        <begin position="458"/>
        <end position="479"/>
    </location>
</feature>
<feature type="transmembrane region" description="Helical" evidence="8">
    <location>
        <begin position="629"/>
        <end position="648"/>
    </location>
</feature>
<feature type="compositionally biased region" description="Polar residues" evidence="7">
    <location>
        <begin position="510"/>
        <end position="520"/>
    </location>
</feature>
<keyword evidence="5" id="KW-0963">Cytoplasm</keyword>
<keyword evidence="10" id="KW-1185">Reference proteome</keyword>
<keyword evidence="8" id="KW-0472">Membrane</keyword>
<dbReference type="EMBL" id="QAPF01000145">
    <property type="protein sequence ID" value="TEA15048.1"/>
    <property type="molecule type" value="Genomic_DNA"/>
</dbReference>
<feature type="transmembrane region" description="Helical" evidence="8">
    <location>
        <begin position="275"/>
        <end position="295"/>
    </location>
</feature>
<evidence type="ECO:0000256" key="7">
    <source>
        <dbReference type="SAM" id="MobiDB-lite"/>
    </source>
</evidence>
<sequence>MSTTHTNAVPDSQLGLSYEEIQLLRQGQAALGQETGGGAGSSSSRAASRASSQGLLLLDTTSLAALGRYFDRVMNNIEQQIVYLSEQSQMFTMAQFDRAGNLIEGADAEIQRYHELLRQLDELELDFDRITHIKEIVLLAFVFPVMLSHVIIVVAYVTESIHPDQYAQLDRLVVKWSKKHFSRDNSVTVWMRRRTMITDDSGTKCLQLLLGLSDQLLVASIGVFVAVYSQIRDMSLFSFRVGTNLAFLSYGTHMDCLVALAPYFQNHKKQAAVRVALMALLVLLIVTSELLSYITNDNYGNERAACAISASRANLPLVMCAWVAVSYWIVVSFYQTSTHLTVSQSELSPAYVLILKIATFFRRGASARENLLACEQEEKQRVRKENAKHYLVLRQHPRMTETWSIAFPVLLDDIRHSLFWHLFVSLIWTTYLLCGLASYYQTGDIDIAPLFEAKFGQILPLTLLFVFVLSVIEASGGALDPQSNVQATKGAVAPRAGQDTVSGVIEPDTPSGTSAITTRATGFEDARSAGNSGDPQVGGAMRRTASVVDPNNMLPPNRSPTSRREAGLAPHPTIDEERDDGDKTDQDWTFLVKIAYEKAPGLASLLVAVSVGLMVTYVVILWFYYYEGIIAVGLTLAVFDLVRMASGLHQFLKVSMVKEAGETNGRVRGTEMGDVTPRSS</sequence>
<evidence type="ECO:0000256" key="6">
    <source>
        <dbReference type="ARBA" id="ARBA00029995"/>
    </source>
</evidence>
<evidence type="ECO:0000313" key="10">
    <source>
        <dbReference type="Proteomes" id="UP000295604"/>
    </source>
</evidence>
<name>A0A4R8TBJ1_9PEZI</name>
<feature type="transmembrane region" description="Helical" evidence="8">
    <location>
        <begin position="315"/>
        <end position="334"/>
    </location>
</feature>
<evidence type="ECO:0000256" key="1">
    <source>
        <dbReference type="ARBA" id="ARBA00003807"/>
    </source>
</evidence>
<feature type="transmembrane region" description="Helical" evidence="8">
    <location>
        <begin position="418"/>
        <end position="438"/>
    </location>
</feature>
<evidence type="ECO:0000256" key="2">
    <source>
        <dbReference type="ARBA" id="ARBA00004496"/>
    </source>
</evidence>
<dbReference type="PANTHER" id="PTHR39145:SF1">
    <property type="entry name" value="BIOGENESIS OF LYSOSOME-RELATED ORGANELLES COMPLEX 1 SUBUNIT CNL1"/>
    <property type="match status" value="1"/>
</dbReference>
<comment type="caution">
    <text evidence="9">The sequence shown here is derived from an EMBL/GenBank/DDBJ whole genome shotgun (WGS) entry which is preliminary data.</text>
</comment>
<feature type="transmembrane region" description="Helical" evidence="8">
    <location>
        <begin position="602"/>
        <end position="623"/>
    </location>
</feature>
<comment type="subcellular location">
    <subcellularLocation>
        <location evidence="2">Cytoplasm</location>
    </subcellularLocation>
</comment>
<evidence type="ECO:0000256" key="5">
    <source>
        <dbReference type="ARBA" id="ARBA00022490"/>
    </source>
</evidence>
<organism evidence="9 10">
    <name type="scientific">Colletotrichum sidae</name>
    <dbReference type="NCBI Taxonomy" id="1347389"/>
    <lineage>
        <taxon>Eukaryota</taxon>
        <taxon>Fungi</taxon>
        <taxon>Dikarya</taxon>
        <taxon>Ascomycota</taxon>
        <taxon>Pezizomycotina</taxon>
        <taxon>Sordariomycetes</taxon>
        <taxon>Hypocreomycetidae</taxon>
        <taxon>Glomerellales</taxon>
        <taxon>Glomerellaceae</taxon>
        <taxon>Colletotrichum</taxon>
        <taxon>Colletotrichum orbiculare species complex</taxon>
    </lineage>
</organism>
<dbReference type="Proteomes" id="UP000295604">
    <property type="component" value="Unassembled WGS sequence"/>
</dbReference>
<feature type="transmembrane region" description="Helical" evidence="8">
    <location>
        <begin position="136"/>
        <end position="157"/>
    </location>
</feature>
<dbReference type="GO" id="GO:0007032">
    <property type="term" value="P:endosome organization"/>
    <property type="evidence" value="ECO:0007669"/>
    <property type="project" value="TreeGrafter"/>
</dbReference>
<feature type="region of interest" description="Disordered" evidence="7">
    <location>
        <begin position="490"/>
        <end position="583"/>
    </location>
</feature>
<dbReference type="PANTHER" id="PTHR39145">
    <property type="entry name" value="BIOGENESIS OF LYSOSOME-RELATED ORGANELLES COMPLEX 1 SUBUNIT CNL1"/>
    <property type="match status" value="1"/>
</dbReference>
<dbReference type="InterPro" id="IPR034455">
    <property type="entry name" value="CNL1"/>
</dbReference>
<feature type="transmembrane region" description="Helical" evidence="8">
    <location>
        <begin position="206"/>
        <end position="228"/>
    </location>
</feature>
<comment type="function">
    <text evidence="1">Component of the biogenesis of lysosome-related organelles complex-1 (BLOC-1), a complex that is involved in endosomal cargo sorting.</text>
</comment>
<evidence type="ECO:0000256" key="4">
    <source>
        <dbReference type="ARBA" id="ARBA00014971"/>
    </source>
</evidence>